<proteinExistence type="predicted"/>
<protein>
    <submittedName>
        <fullName evidence="1">9460_t:CDS:1</fullName>
    </submittedName>
</protein>
<dbReference type="EMBL" id="CAJVPP010001123">
    <property type="protein sequence ID" value="CAG8535563.1"/>
    <property type="molecule type" value="Genomic_DNA"/>
</dbReference>
<evidence type="ECO:0000313" key="1">
    <source>
        <dbReference type="EMBL" id="CAG8535563.1"/>
    </source>
</evidence>
<sequence>MSFVTFKNLQPIVKLPDDCITDIFQFIDDKSTLYSCLFANRFFFHLAMPKLWNDPFSFTIPTQKLSLIVRTYIKCLPQDRIKHLLDEGIVLNDSSPSSIEYHKYLVEFEYIRIIYSIHCWCVEKDETRLCQEVLTNEIFENLFFNQVNKMRNLIFHINYHTMYLINDENIRFIEITSYRGSSDVLSQIQEFDIEYHFEEFDFNEFQNFDELEHLISLTKNLLNTLIPHNKTIKCLCLDYKPFVPSAESKEIMRILSNIIEQQQNLKTLDISDATDSFGYKRFYNSLVSQSHCLTFLRLEFQITLDNFLLLMFELKSLETIELPIVPYEEPIINGNQTRESRVTFESITRSTVIKFNLKNIFFLPKDGYPYNKDDSYKVLQTLLEYSNKTVETLTFSLSNNKVPSMLINCPNITHLSTIIDNNNLISCLKLIVDLPKLHHLKLKYSDNLTQPSSKNQIYFDEIIIWDLICQIPISLKVLEFDFMISSKELRIFLLEKCRASLNEITFHNKDLITAQHFKVLTEYAKQKNSLKKFRYHYTYLNDDFYFTTENDDMDERLNDYSSYYALEALERSIPNVSDPIDFITPFYEY</sequence>
<accession>A0A9N9AK55</accession>
<reference evidence="1" key="1">
    <citation type="submission" date="2021-06" db="EMBL/GenBank/DDBJ databases">
        <authorList>
            <person name="Kallberg Y."/>
            <person name="Tangrot J."/>
            <person name="Rosling A."/>
        </authorList>
    </citation>
    <scope>NUCLEOTIDE SEQUENCE</scope>
    <source>
        <strain evidence="1">87-6 pot B 2015</strain>
    </source>
</reference>
<dbReference type="AlphaFoldDB" id="A0A9N9AK55"/>
<dbReference type="Proteomes" id="UP000789375">
    <property type="component" value="Unassembled WGS sequence"/>
</dbReference>
<organism evidence="1 2">
    <name type="scientific">Funneliformis mosseae</name>
    <name type="common">Endomycorrhizal fungus</name>
    <name type="synonym">Glomus mosseae</name>
    <dbReference type="NCBI Taxonomy" id="27381"/>
    <lineage>
        <taxon>Eukaryota</taxon>
        <taxon>Fungi</taxon>
        <taxon>Fungi incertae sedis</taxon>
        <taxon>Mucoromycota</taxon>
        <taxon>Glomeromycotina</taxon>
        <taxon>Glomeromycetes</taxon>
        <taxon>Glomerales</taxon>
        <taxon>Glomeraceae</taxon>
        <taxon>Funneliformis</taxon>
    </lineage>
</organism>
<keyword evidence="2" id="KW-1185">Reference proteome</keyword>
<comment type="caution">
    <text evidence="1">The sequence shown here is derived from an EMBL/GenBank/DDBJ whole genome shotgun (WGS) entry which is preliminary data.</text>
</comment>
<gene>
    <name evidence="1" type="ORF">FMOSSE_LOCUS5723</name>
</gene>
<evidence type="ECO:0000313" key="2">
    <source>
        <dbReference type="Proteomes" id="UP000789375"/>
    </source>
</evidence>
<name>A0A9N9AK55_FUNMO</name>